<proteinExistence type="predicted"/>
<keyword evidence="1" id="KW-0175">Coiled coil</keyword>
<reference evidence="2 3" key="1">
    <citation type="submission" date="2015-10" db="EMBL/GenBank/DDBJ databases">
        <authorList>
            <person name="Gilbert D.G."/>
        </authorList>
    </citation>
    <scope>NUCLEOTIDE SEQUENCE [LARGE SCALE GENOMIC DNA]</scope>
    <source>
        <strain evidence="2">COMA1</strain>
    </source>
</reference>
<sequence>MGDSVMADKMTPLLIGQKGDLPKKERYTTVSITQGYTERMFNGVAGMTTRKIRVCGVKLIWDEYENTNPTGNPDEVTTKLFNYSGSNDIESLEMYADEIIIRSPLVFPQTDLWICTRKLVFEGNGSITTTPIPHPPAYTTKRDNNGRPLNEQGQIEAKNGLNGARGGHIMLCLPESANIAVPASPTPVPRFITVGGKGQDAESGGYLDYVPKENQRKNAGDKESLKYWESKDIEYVLKNSHRLNWPSGWRDLLDKSYSVIHVKVVMMDDLLGKTEALSYEKGERVWPGGVPDAFPSGKAGDGGDGGMFRCFWAMNVVAVDGALSGESTALYVQTESGEPGMASAVAARRPQATTDSSRPPAFVTLQVTAQNELFTSKIQPSYSIERCPLPILAGQGAASRNGQKGQHGSRKPFYQEVYPYPLPASPEKRKQLLDCYPNGWPNHLAIEPALQYARDAYLNGYRDEAREILTCYRDVIEWVPEDARSAALVGQATEIAALLTQLKDNLDYYGNPPGWLPRLSLMSNLQLFLEDQKNAVSLLYFAYKLEKSWAQVQNHAQLLKSTRQALSAAIALAKTNYSEGLALLESSRKELATVQGQAQEIGRRVKALDETITKQAVDKAKEQAILTGICGIASGLCKVIPVGQPFLGAASDAVFQPVANIDLSNPNAAEEAFKFAGGIGEGITTFVTNNRDDVLAASDTSFTKKLERIEGNFNATEEEISTINGQIETEFDSKVGDYKANLEKEIATLEEEAKTITDEAKKKQKKAKALSFKEELALYKNRKLDEAVVRLRQQIADADTNALTKAERDAKDRLLTQVAALQGKKDDLAKNSIALKQKQSDQQKFLGEAMTHAARIGQGVSTMAAGLTKLVVPVDRNSPEVQAIKNKIAESAQYKAEFQGLMDSLDKLVTQKAQLLEGVERAQHTLSESCATISKSLLQSAAIGRQMQTMGNALDLEVKLYARALRQRSEERLRKSLYHVVKSYEYHTLSRVPQDFFQTSMIEKIKQLEEAKLAAGQLDQTLAENDFNQIYETVFKAKFAQLGQKITDDLQRVRPSMENRYLCTLKPAQLTQLTDTWRFTFRIVEDFAKTSGNSESVIGARIIGIALKTLDIATTDRGLSLDVEFTHSGKHLITAPGGFQYFFQIGKYPIEAQDGSKTKQWVSDQPISWRMVYNAAAGSQTITLDEQAKDDQIVQFLLREYKPGTESDAKMLQEHRPGFTSEITLTLDGGLDITNSNYAKKKSAKSFNVRALEFWVFFKRQ</sequence>
<feature type="coiled-coil region" evidence="1">
    <location>
        <begin position="706"/>
        <end position="831"/>
    </location>
</feature>
<organism evidence="2 3">
    <name type="scientific">Candidatus Nitrospira nitrosa</name>
    <dbReference type="NCBI Taxonomy" id="1742972"/>
    <lineage>
        <taxon>Bacteria</taxon>
        <taxon>Pseudomonadati</taxon>
        <taxon>Nitrospirota</taxon>
        <taxon>Nitrospiria</taxon>
        <taxon>Nitrospirales</taxon>
        <taxon>Nitrospiraceae</taxon>
        <taxon>Nitrospira</taxon>
    </lineage>
</organism>
<evidence type="ECO:0000313" key="3">
    <source>
        <dbReference type="Proteomes" id="UP000199032"/>
    </source>
</evidence>
<dbReference type="AlphaFoldDB" id="A0A0S4L1S1"/>
<keyword evidence="3" id="KW-1185">Reference proteome</keyword>
<gene>
    <name evidence="2" type="ORF">COMA1_10190</name>
</gene>
<name>A0A0S4L1S1_9BACT</name>
<dbReference type="OrthoDB" id="5483352at2"/>
<evidence type="ECO:0000313" key="2">
    <source>
        <dbReference type="EMBL" id="CUS31619.1"/>
    </source>
</evidence>
<dbReference type="EMBL" id="CZQA01000001">
    <property type="protein sequence ID" value="CUS31619.1"/>
    <property type="molecule type" value="Genomic_DNA"/>
</dbReference>
<dbReference type="STRING" id="1742972.COMA1_10190"/>
<accession>A0A0S4L1S1</accession>
<protein>
    <submittedName>
        <fullName evidence="2">Uncharacterized protein</fullName>
    </submittedName>
</protein>
<evidence type="ECO:0000256" key="1">
    <source>
        <dbReference type="SAM" id="Coils"/>
    </source>
</evidence>
<dbReference type="Proteomes" id="UP000199032">
    <property type="component" value="Unassembled WGS sequence"/>
</dbReference>